<gene>
    <name evidence="2" type="ORF">HNQ39_002704</name>
</gene>
<dbReference type="InterPro" id="IPR050249">
    <property type="entry name" value="Pseudomonas-type_ThrB"/>
</dbReference>
<dbReference type="Proteomes" id="UP000520814">
    <property type="component" value="Unassembled WGS sequence"/>
</dbReference>
<dbReference type="Gene3D" id="3.90.1200.10">
    <property type="match status" value="1"/>
</dbReference>
<protein>
    <submittedName>
        <fullName evidence="2">Ser/Thr protein kinase RdoA (MazF antagonist)</fullName>
    </submittedName>
</protein>
<dbReference type="SUPFAM" id="SSF56112">
    <property type="entry name" value="Protein kinase-like (PK-like)"/>
    <property type="match status" value="1"/>
</dbReference>
<name>A0A7W9W6S8_ARMRO</name>
<proteinExistence type="predicted"/>
<reference evidence="2 3" key="1">
    <citation type="submission" date="2020-08" db="EMBL/GenBank/DDBJ databases">
        <title>Genomic Encyclopedia of Type Strains, Phase IV (KMG-IV): sequencing the most valuable type-strain genomes for metagenomic binning, comparative biology and taxonomic classification.</title>
        <authorList>
            <person name="Goeker M."/>
        </authorList>
    </citation>
    <scope>NUCLEOTIDE SEQUENCE [LARGE SCALE GENOMIC DNA]</scope>
    <source>
        <strain evidence="2 3">DSM 23562</strain>
    </source>
</reference>
<evidence type="ECO:0000313" key="3">
    <source>
        <dbReference type="Proteomes" id="UP000520814"/>
    </source>
</evidence>
<accession>A0A7W9W6S8</accession>
<organism evidence="2 3">
    <name type="scientific">Armatimonas rosea</name>
    <dbReference type="NCBI Taxonomy" id="685828"/>
    <lineage>
        <taxon>Bacteria</taxon>
        <taxon>Bacillati</taxon>
        <taxon>Armatimonadota</taxon>
        <taxon>Armatimonadia</taxon>
        <taxon>Armatimonadales</taxon>
        <taxon>Armatimonadaceae</taxon>
        <taxon>Armatimonas</taxon>
    </lineage>
</organism>
<dbReference type="InterPro" id="IPR002575">
    <property type="entry name" value="Aminoglycoside_PTrfase"/>
</dbReference>
<keyword evidence="3" id="KW-1185">Reference proteome</keyword>
<keyword evidence="2" id="KW-0808">Transferase</keyword>
<dbReference type="Pfam" id="PF01636">
    <property type="entry name" value="APH"/>
    <property type="match status" value="1"/>
</dbReference>
<comment type="caution">
    <text evidence="2">The sequence shown here is derived from an EMBL/GenBank/DDBJ whole genome shotgun (WGS) entry which is preliminary data.</text>
</comment>
<evidence type="ECO:0000259" key="1">
    <source>
        <dbReference type="Pfam" id="PF01636"/>
    </source>
</evidence>
<feature type="domain" description="Aminoglycoside phosphotransferase" evidence="1">
    <location>
        <begin position="18"/>
        <end position="261"/>
    </location>
</feature>
<dbReference type="GO" id="GO:0016301">
    <property type="term" value="F:kinase activity"/>
    <property type="evidence" value="ECO:0007669"/>
    <property type="project" value="UniProtKB-KW"/>
</dbReference>
<dbReference type="EMBL" id="JACHGW010000002">
    <property type="protein sequence ID" value="MBB6050913.1"/>
    <property type="molecule type" value="Genomic_DNA"/>
</dbReference>
<keyword evidence="2" id="KW-0418">Kinase</keyword>
<dbReference type="InterPro" id="IPR011009">
    <property type="entry name" value="Kinase-like_dom_sf"/>
</dbReference>
<dbReference type="RefSeq" id="WP_221289993.1">
    <property type="nucleotide sequence ID" value="NZ_JACHGW010000002.1"/>
</dbReference>
<dbReference type="PANTHER" id="PTHR21064:SF5">
    <property type="entry name" value="SLR1880 PROTEIN"/>
    <property type="match status" value="1"/>
</dbReference>
<evidence type="ECO:0000313" key="2">
    <source>
        <dbReference type="EMBL" id="MBB6050913.1"/>
    </source>
</evidence>
<sequence length="361" mass="40537">MEDKAARQFPVASEIVEIQQDTTGNINKTYRVTLADGERFILQRINKVVFTQPELVMRNIRRFSEHVARKLAVTPLDKGRRWETPQVLAAQDQQDFWIDPEGEYWRALSFIPRSRSYNTAQSETHAYEVGFGLGTFHNLISDLPAEQLADTLPGFHIAPGYLAHFDRIAASHSTELTAEVRQGLAFVEARRGLASVLEDAKAAGKLPLRPIHGDPKINNVMMDTTTGQAISIIDLDTVKPGLVHYDIGDGLRSACNPLGEETKDFDAVRFEPELAKAILGGYLEQARHFLTPADYDHLFDAIRLIAFELGLRFFTDHLAGDVYFLADHRGHNLERALVQFALCKSIEDQEATLRKIIADTL</sequence>
<dbReference type="PANTHER" id="PTHR21064">
    <property type="entry name" value="AMINOGLYCOSIDE PHOSPHOTRANSFERASE DOMAIN-CONTAINING PROTEIN-RELATED"/>
    <property type="match status" value="1"/>
</dbReference>
<dbReference type="AlphaFoldDB" id="A0A7W9W6S8"/>